<feature type="chain" id="PRO_5042038695" description="Transmembrane protein" evidence="2">
    <location>
        <begin position="27"/>
        <end position="100"/>
    </location>
</feature>
<feature type="compositionally biased region" description="Basic and acidic residues" evidence="1">
    <location>
        <begin position="53"/>
        <end position="63"/>
    </location>
</feature>
<evidence type="ECO:0000313" key="3">
    <source>
        <dbReference type="EMBL" id="GFH56270.1"/>
    </source>
</evidence>
<keyword evidence="4" id="KW-1185">Reference proteome</keyword>
<proteinExistence type="predicted"/>
<dbReference type="Proteomes" id="UP001054902">
    <property type="component" value="Unassembled WGS sequence"/>
</dbReference>
<name>A0AAD3HAD5_9STRA</name>
<accession>A0AAD3HAD5</accession>
<feature type="region of interest" description="Disordered" evidence="1">
    <location>
        <begin position="33"/>
        <end position="83"/>
    </location>
</feature>
<sequence length="100" mass="10822">MFKSKSAFVSLLFFVALSLLASPAFATERADLVQSTPTNAKDRQLEGDEEDCHDDHRKGRKLEGDEEDCHEDHNHSSPAASLSTGNLSVAVAAAIAFSIF</sequence>
<organism evidence="3 4">
    <name type="scientific">Chaetoceros tenuissimus</name>
    <dbReference type="NCBI Taxonomy" id="426638"/>
    <lineage>
        <taxon>Eukaryota</taxon>
        <taxon>Sar</taxon>
        <taxon>Stramenopiles</taxon>
        <taxon>Ochrophyta</taxon>
        <taxon>Bacillariophyta</taxon>
        <taxon>Coscinodiscophyceae</taxon>
        <taxon>Chaetocerotophycidae</taxon>
        <taxon>Chaetocerotales</taxon>
        <taxon>Chaetocerotaceae</taxon>
        <taxon>Chaetoceros</taxon>
    </lineage>
</organism>
<dbReference type="AlphaFoldDB" id="A0AAD3HAD5"/>
<evidence type="ECO:0000256" key="2">
    <source>
        <dbReference type="SAM" id="SignalP"/>
    </source>
</evidence>
<reference evidence="3 4" key="1">
    <citation type="journal article" date="2021" name="Sci. Rep.">
        <title>The genome of the diatom Chaetoceros tenuissimus carries an ancient integrated fragment of an extant virus.</title>
        <authorList>
            <person name="Hongo Y."/>
            <person name="Kimura K."/>
            <person name="Takaki Y."/>
            <person name="Yoshida Y."/>
            <person name="Baba S."/>
            <person name="Kobayashi G."/>
            <person name="Nagasaki K."/>
            <person name="Hano T."/>
            <person name="Tomaru Y."/>
        </authorList>
    </citation>
    <scope>NUCLEOTIDE SEQUENCE [LARGE SCALE GENOMIC DNA]</scope>
    <source>
        <strain evidence="3 4">NIES-3715</strain>
    </source>
</reference>
<gene>
    <name evidence="3" type="ORF">CTEN210_12746</name>
</gene>
<feature type="signal peptide" evidence="2">
    <location>
        <begin position="1"/>
        <end position="26"/>
    </location>
</feature>
<comment type="caution">
    <text evidence="3">The sequence shown here is derived from an EMBL/GenBank/DDBJ whole genome shotgun (WGS) entry which is preliminary data.</text>
</comment>
<dbReference type="EMBL" id="BLLK01000051">
    <property type="protein sequence ID" value="GFH56270.1"/>
    <property type="molecule type" value="Genomic_DNA"/>
</dbReference>
<evidence type="ECO:0000256" key="1">
    <source>
        <dbReference type="SAM" id="MobiDB-lite"/>
    </source>
</evidence>
<evidence type="ECO:0000313" key="4">
    <source>
        <dbReference type="Proteomes" id="UP001054902"/>
    </source>
</evidence>
<protein>
    <recommendedName>
        <fullName evidence="5">Transmembrane protein</fullName>
    </recommendedName>
</protein>
<keyword evidence="2" id="KW-0732">Signal</keyword>
<evidence type="ECO:0008006" key="5">
    <source>
        <dbReference type="Google" id="ProtNLM"/>
    </source>
</evidence>